<evidence type="ECO:0000313" key="2">
    <source>
        <dbReference type="EMBL" id="KRY65324.1"/>
    </source>
</evidence>
<dbReference type="AlphaFoldDB" id="A0A0V1DUX8"/>
<evidence type="ECO:0000256" key="1">
    <source>
        <dbReference type="SAM" id="MobiDB-lite"/>
    </source>
</evidence>
<comment type="caution">
    <text evidence="2">The sequence shown here is derived from an EMBL/GenBank/DDBJ whole genome shotgun (WGS) entry which is preliminary data.</text>
</comment>
<evidence type="ECO:0000313" key="3">
    <source>
        <dbReference type="Proteomes" id="UP000054632"/>
    </source>
</evidence>
<dbReference type="EMBL" id="JYDR01000216">
    <property type="protein sequence ID" value="KRY65324.1"/>
    <property type="molecule type" value="Genomic_DNA"/>
</dbReference>
<proteinExistence type="predicted"/>
<protein>
    <submittedName>
        <fullName evidence="2">Uncharacterized protein</fullName>
    </submittedName>
</protein>
<feature type="region of interest" description="Disordered" evidence="1">
    <location>
        <begin position="34"/>
        <end position="56"/>
    </location>
</feature>
<gene>
    <name evidence="2" type="ORF">T4A_7190</name>
</gene>
<sequence length="105" mass="11632">MAIGRNRSYCARRAQLLAGDHLYSTQQAAINGSLSPSHAPFFTTRTRKPPDGPSKATSVGVFNSHLDVPTSMKFARNYVYARSVCTKEAVEFERRIDEAQVKQAV</sequence>
<name>A0A0V1DUX8_TRIPS</name>
<organism evidence="2 3">
    <name type="scientific">Trichinella pseudospiralis</name>
    <name type="common">Parasitic roundworm</name>
    <dbReference type="NCBI Taxonomy" id="6337"/>
    <lineage>
        <taxon>Eukaryota</taxon>
        <taxon>Metazoa</taxon>
        <taxon>Ecdysozoa</taxon>
        <taxon>Nematoda</taxon>
        <taxon>Enoplea</taxon>
        <taxon>Dorylaimia</taxon>
        <taxon>Trichinellida</taxon>
        <taxon>Trichinellidae</taxon>
        <taxon>Trichinella</taxon>
    </lineage>
</organism>
<dbReference type="Proteomes" id="UP000054632">
    <property type="component" value="Unassembled WGS sequence"/>
</dbReference>
<accession>A0A0V1DUX8</accession>
<reference evidence="2 3" key="1">
    <citation type="submission" date="2015-01" db="EMBL/GenBank/DDBJ databases">
        <title>Evolution of Trichinella species and genotypes.</title>
        <authorList>
            <person name="Korhonen P.K."/>
            <person name="Edoardo P."/>
            <person name="Giuseppe L.R."/>
            <person name="Gasser R.B."/>
        </authorList>
    </citation>
    <scope>NUCLEOTIDE SEQUENCE [LARGE SCALE GENOMIC DNA]</scope>
    <source>
        <strain evidence="2">ISS13</strain>
    </source>
</reference>